<accession>A0A9N9ITP4</accession>
<dbReference type="AlphaFoldDB" id="A0A9N9ITP4"/>
<sequence length="68" mass="8481">MRHKRDPDDHCRYVVKQRAPNKKAYNERMADYKDWYTEEVYQSIEKLYKLYFLFASQEEVIQKKSIEE</sequence>
<comment type="caution">
    <text evidence="1">The sequence shown here is derived from an EMBL/GenBank/DDBJ whole genome shotgun (WGS) entry which is preliminary data.</text>
</comment>
<evidence type="ECO:0000313" key="2">
    <source>
        <dbReference type="Proteomes" id="UP000789570"/>
    </source>
</evidence>
<organism evidence="1 2">
    <name type="scientific">Funneliformis caledonium</name>
    <dbReference type="NCBI Taxonomy" id="1117310"/>
    <lineage>
        <taxon>Eukaryota</taxon>
        <taxon>Fungi</taxon>
        <taxon>Fungi incertae sedis</taxon>
        <taxon>Mucoromycota</taxon>
        <taxon>Glomeromycotina</taxon>
        <taxon>Glomeromycetes</taxon>
        <taxon>Glomerales</taxon>
        <taxon>Glomeraceae</taxon>
        <taxon>Funneliformis</taxon>
    </lineage>
</organism>
<proteinExistence type="predicted"/>
<protein>
    <submittedName>
        <fullName evidence="1">4000_t:CDS:1</fullName>
    </submittedName>
</protein>
<dbReference type="Proteomes" id="UP000789570">
    <property type="component" value="Unassembled WGS sequence"/>
</dbReference>
<dbReference type="OrthoDB" id="2351430at2759"/>
<gene>
    <name evidence="1" type="ORF">FCALED_LOCUS16100</name>
</gene>
<feature type="non-terminal residue" evidence="1">
    <location>
        <position position="68"/>
    </location>
</feature>
<keyword evidence="2" id="KW-1185">Reference proteome</keyword>
<reference evidence="1" key="1">
    <citation type="submission" date="2021-06" db="EMBL/GenBank/DDBJ databases">
        <authorList>
            <person name="Kallberg Y."/>
            <person name="Tangrot J."/>
            <person name="Rosling A."/>
        </authorList>
    </citation>
    <scope>NUCLEOTIDE SEQUENCE</scope>
    <source>
        <strain evidence="1">UK204</strain>
    </source>
</reference>
<evidence type="ECO:0000313" key="1">
    <source>
        <dbReference type="EMBL" id="CAG8747963.1"/>
    </source>
</evidence>
<name>A0A9N9ITP4_9GLOM</name>
<dbReference type="EMBL" id="CAJVPQ010017254">
    <property type="protein sequence ID" value="CAG8747963.1"/>
    <property type="molecule type" value="Genomic_DNA"/>
</dbReference>